<dbReference type="InParanoid" id="A0A165QXX5"/>
<feature type="transmembrane region" description="Helical" evidence="1">
    <location>
        <begin position="22"/>
        <end position="41"/>
    </location>
</feature>
<gene>
    <name evidence="3" type="ORF">NEOLEDRAFT_1137145</name>
</gene>
<feature type="transmembrane region" description="Helical" evidence="1">
    <location>
        <begin position="262"/>
        <end position="281"/>
    </location>
</feature>
<protein>
    <recommendedName>
        <fullName evidence="2">DUF6533 domain-containing protein</fullName>
    </recommendedName>
</protein>
<evidence type="ECO:0000256" key="1">
    <source>
        <dbReference type="SAM" id="Phobius"/>
    </source>
</evidence>
<proteinExistence type="predicted"/>
<dbReference type="OrthoDB" id="2638860at2759"/>
<sequence>MYTRMLGIPVQSGDFVQTVRDIFRVNLVAAAGTTWLAYDIVTTIHLERALVWRSKQSLPTILYYLVRYFTMFSLIFNLAVETNSRVSTTFCEFWNWYRPFTGPEFSMALGEALFLMRICALYPQNWKVFALITLLYFSQITSATILIVLEVRSIQPIPISLYFPIPGCTTTSQRYVREGYTSWAIALLTSFVYFGLTMYKSIRSFHCLRRQSLWSTILEMRHLAPMYYIFARDGVLYFFVIAISNSLNMLFTVAYTDRAVEQVGIAGLMAAYGVMSSRLFLNLRYTALGTEELDHNEDEEISFTPHNHSR</sequence>
<accession>A0A165QXX5</accession>
<evidence type="ECO:0000313" key="3">
    <source>
        <dbReference type="EMBL" id="KZT23029.1"/>
    </source>
</evidence>
<feature type="transmembrane region" description="Helical" evidence="1">
    <location>
        <begin position="128"/>
        <end position="149"/>
    </location>
</feature>
<keyword evidence="1" id="KW-0472">Membrane</keyword>
<dbReference type="AlphaFoldDB" id="A0A165QXX5"/>
<feature type="transmembrane region" description="Helical" evidence="1">
    <location>
        <begin position="61"/>
        <end position="80"/>
    </location>
</feature>
<keyword evidence="1" id="KW-0812">Transmembrane</keyword>
<organism evidence="3 4">
    <name type="scientific">Neolentinus lepideus HHB14362 ss-1</name>
    <dbReference type="NCBI Taxonomy" id="1314782"/>
    <lineage>
        <taxon>Eukaryota</taxon>
        <taxon>Fungi</taxon>
        <taxon>Dikarya</taxon>
        <taxon>Basidiomycota</taxon>
        <taxon>Agaricomycotina</taxon>
        <taxon>Agaricomycetes</taxon>
        <taxon>Gloeophyllales</taxon>
        <taxon>Gloeophyllaceae</taxon>
        <taxon>Neolentinus</taxon>
    </lineage>
</organism>
<dbReference type="Pfam" id="PF20151">
    <property type="entry name" value="DUF6533"/>
    <property type="match status" value="1"/>
</dbReference>
<feature type="transmembrane region" description="Helical" evidence="1">
    <location>
        <begin position="235"/>
        <end position="256"/>
    </location>
</feature>
<reference evidence="3 4" key="1">
    <citation type="journal article" date="2016" name="Mol. Biol. Evol.">
        <title>Comparative Genomics of Early-Diverging Mushroom-Forming Fungi Provides Insights into the Origins of Lignocellulose Decay Capabilities.</title>
        <authorList>
            <person name="Nagy L.G."/>
            <person name="Riley R."/>
            <person name="Tritt A."/>
            <person name="Adam C."/>
            <person name="Daum C."/>
            <person name="Floudas D."/>
            <person name="Sun H."/>
            <person name="Yadav J.S."/>
            <person name="Pangilinan J."/>
            <person name="Larsson K.H."/>
            <person name="Matsuura K."/>
            <person name="Barry K."/>
            <person name="Labutti K."/>
            <person name="Kuo R."/>
            <person name="Ohm R.A."/>
            <person name="Bhattacharya S.S."/>
            <person name="Shirouzu T."/>
            <person name="Yoshinaga Y."/>
            <person name="Martin F.M."/>
            <person name="Grigoriev I.V."/>
            <person name="Hibbett D.S."/>
        </authorList>
    </citation>
    <scope>NUCLEOTIDE SEQUENCE [LARGE SCALE GENOMIC DNA]</scope>
    <source>
        <strain evidence="3 4">HHB14362 ss-1</strain>
    </source>
</reference>
<dbReference type="EMBL" id="KV425589">
    <property type="protein sequence ID" value="KZT23029.1"/>
    <property type="molecule type" value="Genomic_DNA"/>
</dbReference>
<evidence type="ECO:0000259" key="2">
    <source>
        <dbReference type="Pfam" id="PF20151"/>
    </source>
</evidence>
<dbReference type="InterPro" id="IPR045340">
    <property type="entry name" value="DUF6533"/>
</dbReference>
<evidence type="ECO:0000313" key="4">
    <source>
        <dbReference type="Proteomes" id="UP000076761"/>
    </source>
</evidence>
<keyword evidence="1" id="KW-1133">Transmembrane helix</keyword>
<feature type="domain" description="DUF6533" evidence="2">
    <location>
        <begin position="28"/>
        <end position="71"/>
    </location>
</feature>
<name>A0A165QXX5_9AGAM</name>
<dbReference type="Proteomes" id="UP000076761">
    <property type="component" value="Unassembled WGS sequence"/>
</dbReference>
<feature type="transmembrane region" description="Helical" evidence="1">
    <location>
        <begin position="180"/>
        <end position="199"/>
    </location>
</feature>
<keyword evidence="4" id="KW-1185">Reference proteome</keyword>